<evidence type="ECO:0000256" key="2">
    <source>
        <dbReference type="SAM" id="SignalP"/>
    </source>
</evidence>
<sequence length="380" mass="43270">MAILDLPHWGLLTTTLLSCLASPALSAPHQLGSNQSSAQPVRIPMGQSFHGPTWNLTYGSPPQTMVMLDDWTWQSTWLYSPNCKGSYSVPNCVMPGQNFFDYEKSSSFHQTSDAVQSFNGTDYAPGLPFTFNFGTDQMCLPDRDGRDDICKSKIEVEISDLPYEFPVVEDIGGIFGYSPVLPEFNATFFPAPYQFMQAGLLSNIVGWHMCTALKNKRSCSNQDYLTILGGTDTSVYHPQSMQDHPIVVTPCINAGNLNLSPARDNYWSASWTGLWMGNTAISLSAPSTGQPPSQTHHATVSPRCYLRRRRIRERRSHPSRRLPIHRHRDRRDSNQRVRRHPKPRETRYLFRFLRQDLHFPNFNLRTVREAEHHSHARHVH</sequence>
<evidence type="ECO:0000313" key="3">
    <source>
        <dbReference type="EMBL" id="KAL2049661.1"/>
    </source>
</evidence>
<keyword evidence="2" id="KW-0732">Signal</keyword>
<organism evidence="3 4">
    <name type="scientific">Lepraria finkii</name>
    <dbReference type="NCBI Taxonomy" id="1340010"/>
    <lineage>
        <taxon>Eukaryota</taxon>
        <taxon>Fungi</taxon>
        <taxon>Dikarya</taxon>
        <taxon>Ascomycota</taxon>
        <taxon>Pezizomycotina</taxon>
        <taxon>Lecanoromycetes</taxon>
        <taxon>OSLEUM clade</taxon>
        <taxon>Lecanoromycetidae</taxon>
        <taxon>Lecanorales</taxon>
        <taxon>Lecanorineae</taxon>
        <taxon>Stereocaulaceae</taxon>
        <taxon>Lepraria</taxon>
    </lineage>
</organism>
<comment type="caution">
    <text evidence="3">The sequence shown here is derived from an EMBL/GenBank/DDBJ whole genome shotgun (WGS) entry which is preliminary data.</text>
</comment>
<dbReference type="Proteomes" id="UP001590951">
    <property type="component" value="Unassembled WGS sequence"/>
</dbReference>
<dbReference type="Gene3D" id="2.40.70.10">
    <property type="entry name" value="Acid Proteases"/>
    <property type="match status" value="1"/>
</dbReference>
<dbReference type="InterPro" id="IPR021109">
    <property type="entry name" value="Peptidase_aspartic_dom_sf"/>
</dbReference>
<dbReference type="SUPFAM" id="SSF50630">
    <property type="entry name" value="Acid proteases"/>
    <property type="match status" value="1"/>
</dbReference>
<evidence type="ECO:0000313" key="4">
    <source>
        <dbReference type="Proteomes" id="UP001590951"/>
    </source>
</evidence>
<evidence type="ECO:0000256" key="1">
    <source>
        <dbReference type="SAM" id="MobiDB-lite"/>
    </source>
</evidence>
<evidence type="ECO:0008006" key="5">
    <source>
        <dbReference type="Google" id="ProtNLM"/>
    </source>
</evidence>
<accession>A0ABR4AVP8</accession>
<reference evidence="3 4" key="1">
    <citation type="submission" date="2024-09" db="EMBL/GenBank/DDBJ databases">
        <title>Rethinking Asexuality: The Enigmatic Case of Functional Sexual Genes in Lepraria (Stereocaulaceae).</title>
        <authorList>
            <person name="Doellman M."/>
            <person name="Sun Y."/>
            <person name="Barcenas-Pena A."/>
            <person name="Lumbsch H.T."/>
            <person name="Grewe F."/>
        </authorList>
    </citation>
    <scope>NUCLEOTIDE SEQUENCE [LARGE SCALE GENOMIC DNA]</scope>
    <source>
        <strain evidence="3 4">Grewe 0041</strain>
    </source>
</reference>
<protein>
    <recommendedName>
        <fullName evidence="5">Peptidase A1 domain-containing protein</fullName>
    </recommendedName>
</protein>
<dbReference type="EMBL" id="JBHFEH010000060">
    <property type="protein sequence ID" value="KAL2049661.1"/>
    <property type="molecule type" value="Genomic_DNA"/>
</dbReference>
<feature type="region of interest" description="Disordered" evidence="1">
    <location>
        <begin position="308"/>
        <end position="343"/>
    </location>
</feature>
<gene>
    <name evidence="3" type="ORF">ABVK25_010121</name>
</gene>
<name>A0ABR4AVP8_9LECA</name>
<feature type="signal peptide" evidence="2">
    <location>
        <begin position="1"/>
        <end position="26"/>
    </location>
</feature>
<feature type="chain" id="PRO_5047090398" description="Peptidase A1 domain-containing protein" evidence="2">
    <location>
        <begin position="27"/>
        <end position="380"/>
    </location>
</feature>
<feature type="compositionally biased region" description="Basic residues" evidence="1">
    <location>
        <begin position="308"/>
        <end position="329"/>
    </location>
</feature>
<keyword evidence="4" id="KW-1185">Reference proteome</keyword>
<proteinExistence type="predicted"/>